<name>A0A9P7NG72_9HYPO</name>
<dbReference type="EMBL" id="SRPW01000162">
    <property type="protein sequence ID" value="KAG6017283.1"/>
    <property type="molecule type" value="Genomic_DNA"/>
</dbReference>
<evidence type="ECO:0000313" key="3">
    <source>
        <dbReference type="Proteomes" id="UP000748025"/>
    </source>
</evidence>
<organism evidence="2 3">
    <name type="scientific">Claviceps pusilla</name>
    <dbReference type="NCBI Taxonomy" id="123648"/>
    <lineage>
        <taxon>Eukaryota</taxon>
        <taxon>Fungi</taxon>
        <taxon>Dikarya</taxon>
        <taxon>Ascomycota</taxon>
        <taxon>Pezizomycotina</taxon>
        <taxon>Sordariomycetes</taxon>
        <taxon>Hypocreomycetidae</taxon>
        <taxon>Hypocreales</taxon>
        <taxon>Clavicipitaceae</taxon>
        <taxon>Claviceps</taxon>
    </lineage>
</organism>
<evidence type="ECO:0000256" key="1">
    <source>
        <dbReference type="SAM" id="MobiDB-lite"/>
    </source>
</evidence>
<accession>A0A9P7NG72</accession>
<proteinExistence type="predicted"/>
<dbReference type="AlphaFoldDB" id="A0A9P7NG72"/>
<reference evidence="2" key="1">
    <citation type="journal article" date="2020" name="bioRxiv">
        <title>Whole genome comparisons of ergot fungi reveals the divergence and evolution of species within the genus Claviceps are the result of varying mechanisms driving genome evolution and host range expansion.</title>
        <authorList>
            <person name="Wyka S.A."/>
            <person name="Mondo S.J."/>
            <person name="Liu M."/>
            <person name="Dettman J."/>
            <person name="Nalam V."/>
            <person name="Broders K.D."/>
        </authorList>
    </citation>
    <scope>NUCLEOTIDE SEQUENCE</scope>
    <source>
        <strain evidence="2">CCC 602</strain>
    </source>
</reference>
<gene>
    <name evidence="2" type="ORF">E4U43_001841</name>
</gene>
<comment type="caution">
    <text evidence="2">The sequence shown here is derived from an EMBL/GenBank/DDBJ whole genome shotgun (WGS) entry which is preliminary data.</text>
</comment>
<evidence type="ECO:0000313" key="2">
    <source>
        <dbReference type="EMBL" id="KAG6017283.1"/>
    </source>
</evidence>
<feature type="region of interest" description="Disordered" evidence="1">
    <location>
        <begin position="1"/>
        <end position="58"/>
    </location>
</feature>
<keyword evidence="3" id="KW-1185">Reference proteome</keyword>
<protein>
    <submittedName>
        <fullName evidence="2">Uncharacterized protein</fullName>
    </submittedName>
</protein>
<dbReference type="Proteomes" id="UP000748025">
    <property type="component" value="Unassembled WGS sequence"/>
</dbReference>
<sequence length="78" mass="8388">MSRSAKLGSSGNPIDEMSPGVSVASKLTKVATKSTCSPKLPSQNGRTTPESNSSFSSQYWRTDCFDPHVLRIKLAQEA</sequence>
<feature type="compositionally biased region" description="Polar residues" evidence="1">
    <location>
        <begin position="31"/>
        <end position="58"/>
    </location>
</feature>
<feature type="compositionally biased region" description="Polar residues" evidence="1">
    <location>
        <begin position="1"/>
        <end position="12"/>
    </location>
</feature>